<dbReference type="PROSITE" id="PS50987">
    <property type="entry name" value="HTH_ARSR_2"/>
    <property type="match status" value="1"/>
</dbReference>
<keyword evidence="2" id="KW-0238">DNA-binding</keyword>
<dbReference type="CDD" id="cd00090">
    <property type="entry name" value="HTH_ARSR"/>
    <property type="match status" value="1"/>
</dbReference>
<sequence length="100" mass="11545">MSQTTVKLMQECAPVFNLLQDHRRLEILNILFDHPDLSVSELAASLELSRPAVSHHLKLMLDHQLVRVEQRGKERYYTVNLSPSLELLRRLVASLEKDIS</sequence>
<name>A0A0R2A381_9LACO</name>
<gene>
    <name evidence="5" type="ORF">FC26_GL000252</name>
</gene>
<organism evidence="5 6">
    <name type="scientific">Paucilactobacillus vaccinostercus DSM 20634</name>
    <dbReference type="NCBI Taxonomy" id="1423813"/>
    <lineage>
        <taxon>Bacteria</taxon>
        <taxon>Bacillati</taxon>
        <taxon>Bacillota</taxon>
        <taxon>Bacilli</taxon>
        <taxon>Lactobacillales</taxon>
        <taxon>Lactobacillaceae</taxon>
        <taxon>Paucilactobacillus</taxon>
    </lineage>
</organism>
<evidence type="ECO:0000313" key="5">
    <source>
        <dbReference type="EMBL" id="KRM60770.1"/>
    </source>
</evidence>
<dbReference type="InterPro" id="IPR036390">
    <property type="entry name" value="WH_DNA-bd_sf"/>
</dbReference>
<dbReference type="AlphaFoldDB" id="A0A0R2A381"/>
<dbReference type="InterPro" id="IPR036388">
    <property type="entry name" value="WH-like_DNA-bd_sf"/>
</dbReference>
<dbReference type="Gene3D" id="1.10.10.10">
    <property type="entry name" value="Winged helix-like DNA-binding domain superfamily/Winged helix DNA-binding domain"/>
    <property type="match status" value="1"/>
</dbReference>
<dbReference type="STRING" id="1423813.FC26_GL000252"/>
<dbReference type="PATRIC" id="fig|1423813.3.peg.261"/>
<evidence type="ECO:0000259" key="4">
    <source>
        <dbReference type="PROSITE" id="PS50987"/>
    </source>
</evidence>
<reference evidence="5 6" key="1">
    <citation type="journal article" date="2015" name="Genome Announc.">
        <title>Expanding the biotechnology potential of lactobacilli through comparative genomics of 213 strains and associated genera.</title>
        <authorList>
            <person name="Sun Z."/>
            <person name="Harris H.M."/>
            <person name="McCann A."/>
            <person name="Guo C."/>
            <person name="Argimon S."/>
            <person name="Zhang W."/>
            <person name="Yang X."/>
            <person name="Jeffery I.B."/>
            <person name="Cooney J.C."/>
            <person name="Kagawa T.F."/>
            <person name="Liu W."/>
            <person name="Song Y."/>
            <person name="Salvetti E."/>
            <person name="Wrobel A."/>
            <person name="Rasinkangas P."/>
            <person name="Parkhill J."/>
            <person name="Rea M.C."/>
            <person name="O'Sullivan O."/>
            <person name="Ritari J."/>
            <person name="Douillard F.P."/>
            <person name="Paul Ross R."/>
            <person name="Yang R."/>
            <person name="Briner A.E."/>
            <person name="Felis G.E."/>
            <person name="de Vos W.M."/>
            <person name="Barrangou R."/>
            <person name="Klaenhammer T.R."/>
            <person name="Caufield P.W."/>
            <person name="Cui Y."/>
            <person name="Zhang H."/>
            <person name="O'Toole P.W."/>
        </authorList>
    </citation>
    <scope>NUCLEOTIDE SEQUENCE [LARGE SCALE GENOMIC DNA]</scope>
    <source>
        <strain evidence="5 6">DSM 20634</strain>
    </source>
</reference>
<dbReference type="InterPro" id="IPR011991">
    <property type="entry name" value="ArsR-like_HTH"/>
</dbReference>
<evidence type="ECO:0000256" key="3">
    <source>
        <dbReference type="ARBA" id="ARBA00023163"/>
    </source>
</evidence>
<comment type="caution">
    <text evidence="5">The sequence shown here is derived from an EMBL/GenBank/DDBJ whole genome shotgun (WGS) entry which is preliminary data.</text>
</comment>
<dbReference type="Pfam" id="PF01022">
    <property type="entry name" value="HTH_5"/>
    <property type="match status" value="1"/>
</dbReference>
<accession>A0A0R2A381</accession>
<evidence type="ECO:0000256" key="1">
    <source>
        <dbReference type="ARBA" id="ARBA00023015"/>
    </source>
</evidence>
<keyword evidence="3" id="KW-0804">Transcription</keyword>
<keyword evidence="1" id="KW-0805">Transcription regulation</keyword>
<dbReference type="OrthoDB" id="9798835at2"/>
<keyword evidence="6" id="KW-1185">Reference proteome</keyword>
<dbReference type="InterPro" id="IPR001845">
    <property type="entry name" value="HTH_ArsR_DNA-bd_dom"/>
</dbReference>
<dbReference type="GO" id="GO:0003700">
    <property type="term" value="F:DNA-binding transcription factor activity"/>
    <property type="evidence" value="ECO:0007669"/>
    <property type="project" value="InterPro"/>
</dbReference>
<dbReference type="EMBL" id="AYYY01000061">
    <property type="protein sequence ID" value="KRM60770.1"/>
    <property type="molecule type" value="Genomic_DNA"/>
</dbReference>
<proteinExistence type="predicted"/>
<dbReference type="SMART" id="SM00418">
    <property type="entry name" value="HTH_ARSR"/>
    <property type="match status" value="1"/>
</dbReference>
<dbReference type="InterPro" id="IPR051011">
    <property type="entry name" value="Metal_resp_trans_reg"/>
</dbReference>
<feature type="domain" description="HTH arsR-type" evidence="4">
    <location>
        <begin position="4"/>
        <end position="99"/>
    </location>
</feature>
<dbReference type="Proteomes" id="UP000051733">
    <property type="component" value="Unassembled WGS sequence"/>
</dbReference>
<dbReference type="PANTHER" id="PTHR43132">
    <property type="entry name" value="ARSENICAL RESISTANCE OPERON REPRESSOR ARSR-RELATED"/>
    <property type="match status" value="1"/>
</dbReference>
<dbReference type="GO" id="GO:0003677">
    <property type="term" value="F:DNA binding"/>
    <property type="evidence" value="ECO:0007669"/>
    <property type="project" value="UniProtKB-KW"/>
</dbReference>
<dbReference type="NCBIfam" id="NF033788">
    <property type="entry name" value="HTH_metalloreg"/>
    <property type="match status" value="1"/>
</dbReference>
<dbReference type="PANTHER" id="PTHR43132:SF2">
    <property type="entry name" value="ARSENICAL RESISTANCE OPERON REPRESSOR ARSR-RELATED"/>
    <property type="match status" value="1"/>
</dbReference>
<dbReference type="PRINTS" id="PR00778">
    <property type="entry name" value="HTHARSR"/>
</dbReference>
<dbReference type="SUPFAM" id="SSF46785">
    <property type="entry name" value="Winged helix' DNA-binding domain"/>
    <property type="match status" value="1"/>
</dbReference>
<evidence type="ECO:0000313" key="6">
    <source>
        <dbReference type="Proteomes" id="UP000051733"/>
    </source>
</evidence>
<protein>
    <recommendedName>
        <fullName evidence="4">HTH arsR-type domain-containing protein</fullName>
    </recommendedName>
</protein>
<evidence type="ECO:0000256" key="2">
    <source>
        <dbReference type="ARBA" id="ARBA00023125"/>
    </source>
</evidence>
<dbReference type="RefSeq" id="WP_057779995.1">
    <property type="nucleotide sequence ID" value="NZ_AYYY01000061.1"/>
</dbReference>